<dbReference type="GO" id="GO:0000287">
    <property type="term" value="F:magnesium ion binding"/>
    <property type="evidence" value="ECO:0007669"/>
    <property type="project" value="InterPro"/>
</dbReference>
<reference evidence="1 2" key="1">
    <citation type="submission" date="2016-08" db="EMBL/GenBank/DDBJ databases">
        <title>Genome sequence of Clavibacter michiganensis spp strain CFBP7494.</title>
        <authorList>
            <person name="Thapa S.P."/>
            <person name="Coaker G."/>
            <person name="Jacques M.-A."/>
        </authorList>
    </citation>
    <scope>NUCLEOTIDE SEQUENCE [LARGE SCALE GENOMIC DNA]</scope>
    <source>
        <strain evidence="1">CFBP7494</strain>
    </source>
</reference>
<accession>A0A251Y846</accession>
<sequence>MTPAPAVVHVAVARVADHARPVDRAARTAAGRAALRALAAELVGADPADVTVRARCATCGGAHGRPVLGGSRALDGLHASVAHAGALVVVAVGADGPIGVDAEPRDREAPPGTTLAEWVRIEAVLKADGRGLAVDPSRVRTAADPADPDGLVAWIDGEDARFRLRDVNLGPTLRAAVARRDAPGAGGPLVVDVRALPSTRTPGTDA</sequence>
<dbReference type="Gene3D" id="3.90.470.20">
    <property type="entry name" value="4'-phosphopantetheinyl transferase domain"/>
    <property type="match status" value="1"/>
</dbReference>
<proteinExistence type="predicted"/>
<dbReference type="Proteomes" id="UP000194837">
    <property type="component" value="Unassembled WGS sequence"/>
</dbReference>
<organism evidence="1 2">
    <name type="scientific">Clavibacter michiganensis</name>
    <dbReference type="NCBI Taxonomy" id="28447"/>
    <lineage>
        <taxon>Bacteria</taxon>
        <taxon>Bacillati</taxon>
        <taxon>Actinomycetota</taxon>
        <taxon>Actinomycetes</taxon>
        <taxon>Micrococcales</taxon>
        <taxon>Microbacteriaceae</taxon>
        <taxon>Clavibacter</taxon>
    </lineage>
</organism>
<evidence type="ECO:0000313" key="2">
    <source>
        <dbReference type="Proteomes" id="UP000194837"/>
    </source>
</evidence>
<name>A0A251Y846_9MICO</name>
<gene>
    <name evidence="1" type="ORF">BFL34_01226</name>
</gene>
<evidence type="ECO:0008006" key="3">
    <source>
        <dbReference type="Google" id="ProtNLM"/>
    </source>
</evidence>
<protein>
    <recommendedName>
        <fullName evidence="3">4-phosphopantetheinyl transferase</fullName>
    </recommendedName>
</protein>
<comment type="caution">
    <text evidence="1">The sequence shown here is derived from an EMBL/GenBank/DDBJ whole genome shotgun (WGS) entry which is preliminary data.</text>
</comment>
<dbReference type="AlphaFoldDB" id="A0A251Y846"/>
<evidence type="ECO:0000313" key="1">
    <source>
        <dbReference type="EMBL" id="OUE20411.1"/>
    </source>
</evidence>
<dbReference type="RefSeq" id="WP_241534453.1">
    <property type="nucleotide sequence ID" value="NZ_MDJW01000008.1"/>
</dbReference>
<dbReference type="GO" id="GO:0008897">
    <property type="term" value="F:holo-[acyl-carrier-protein] synthase activity"/>
    <property type="evidence" value="ECO:0007669"/>
    <property type="project" value="InterPro"/>
</dbReference>
<dbReference type="SUPFAM" id="SSF56214">
    <property type="entry name" value="4'-phosphopantetheinyl transferase"/>
    <property type="match status" value="2"/>
</dbReference>
<dbReference type="InterPro" id="IPR037143">
    <property type="entry name" value="4-PPantetheinyl_Trfase_dom_sf"/>
</dbReference>
<dbReference type="EMBL" id="MDJW01000008">
    <property type="protein sequence ID" value="OUE20411.1"/>
    <property type="molecule type" value="Genomic_DNA"/>
</dbReference>